<dbReference type="RefSeq" id="WP_126154138.1">
    <property type="nucleotide sequence ID" value="NZ_UZWE01000028.1"/>
</dbReference>
<dbReference type="HAMAP" id="MF_01970">
    <property type="entry name" value="Kynureninase"/>
    <property type="match status" value="1"/>
</dbReference>
<dbReference type="EMBL" id="UZWE01000028">
    <property type="protein sequence ID" value="VDS08465.1"/>
    <property type="molecule type" value="Genomic_DNA"/>
</dbReference>
<dbReference type="GO" id="GO:0043420">
    <property type="term" value="P:anthranilate metabolic process"/>
    <property type="evidence" value="ECO:0007669"/>
    <property type="project" value="TreeGrafter"/>
</dbReference>
<dbReference type="GO" id="GO:0030170">
    <property type="term" value="F:pyridoxal phosphate binding"/>
    <property type="evidence" value="ECO:0007669"/>
    <property type="project" value="UniProtKB-UniRule"/>
</dbReference>
<comment type="catalytic activity">
    <reaction evidence="6">
        <text>3-hydroxy-L-kynurenine + H2O = 3-hydroxyanthranilate + L-alanine + H(+)</text>
        <dbReference type="Rhea" id="RHEA:25143"/>
        <dbReference type="ChEBI" id="CHEBI:15377"/>
        <dbReference type="ChEBI" id="CHEBI:15378"/>
        <dbReference type="ChEBI" id="CHEBI:36559"/>
        <dbReference type="ChEBI" id="CHEBI:57972"/>
        <dbReference type="ChEBI" id="CHEBI:58125"/>
        <dbReference type="EC" id="3.7.1.3"/>
    </reaction>
</comment>
<dbReference type="SUPFAM" id="SSF53383">
    <property type="entry name" value="PLP-dependent transferases"/>
    <property type="match status" value="1"/>
</dbReference>
<evidence type="ECO:0000313" key="8">
    <source>
        <dbReference type="Proteomes" id="UP000270743"/>
    </source>
</evidence>
<evidence type="ECO:0000256" key="6">
    <source>
        <dbReference type="PIRNR" id="PIRNR038800"/>
    </source>
</evidence>
<sequence length="395" mass="42614">MTDFAATRRAFHLPQGITYLDGNSLGPMPVAARDRVARMMADEWSEMLIAGWNKAGWYVQPRRVGDRIARLIGAGPGQVVMGDTLSIKVFQALSAALRLRPGRRVILSDSGNFPSDLYVAQGLAQAVGAELRVVPPEDVEAAIAPDLAVLMLTEVDYRTGRRHDMAALTARAHQAGALAVWDLAHSAGAVDVDLTGADADFAVGCTYKYLNGGPGAPAFIWTHPRHADAAQPILQGWMGHDAPFAFDLDYRPASGIERMRVGTPPVIALTALDAALDVWEGVGLADLRARSIDLTQAFVAGVEARCPDVTLNSPRDPARRGSQIGFRHPQAYAVMQALIAAGVVGDFRAPDVLRFGFAPLYNDLDDVERAVDTLARVLRDGIWDDEKFRQKAAVT</sequence>
<dbReference type="GO" id="GO:0030429">
    <property type="term" value="F:kynureninase activity"/>
    <property type="evidence" value="ECO:0007669"/>
    <property type="project" value="UniProtKB-UniRule"/>
</dbReference>
<name>A0A3S4DVS2_9RHOB</name>
<dbReference type="InterPro" id="IPR015422">
    <property type="entry name" value="PyrdxlP-dep_Trfase_small"/>
</dbReference>
<dbReference type="GO" id="GO:0019441">
    <property type="term" value="P:L-tryptophan catabolic process to kynurenine"/>
    <property type="evidence" value="ECO:0007669"/>
    <property type="project" value="TreeGrafter"/>
</dbReference>
<dbReference type="GO" id="GO:0097053">
    <property type="term" value="P:L-kynurenine catabolic process"/>
    <property type="evidence" value="ECO:0007669"/>
    <property type="project" value="UniProtKB-UniRule"/>
</dbReference>
<evidence type="ECO:0000256" key="3">
    <source>
        <dbReference type="ARBA" id="ARBA00022898"/>
    </source>
</evidence>
<evidence type="ECO:0000313" key="7">
    <source>
        <dbReference type="EMBL" id="VDS08465.1"/>
    </source>
</evidence>
<feature type="binding site" evidence="4">
    <location>
        <begin position="113"/>
        <end position="116"/>
    </location>
    <ligand>
        <name>pyridoxal 5'-phosphate</name>
        <dbReference type="ChEBI" id="CHEBI:597326"/>
    </ligand>
</feature>
<dbReference type="PANTHER" id="PTHR14084:SF0">
    <property type="entry name" value="KYNURENINASE"/>
    <property type="match status" value="1"/>
</dbReference>
<dbReference type="NCBIfam" id="TIGR01814">
    <property type="entry name" value="kynureninase"/>
    <property type="match status" value="1"/>
</dbReference>
<reference evidence="7 8" key="1">
    <citation type="submission" date="2018-12" db="EMBL/GenBank/DDBJ databases">
        <authorList>
            <person name="Criscuolo A."/>
        </authorList>
    </citation>
    <scope>NUCLEOTIDE SEQUENCE [LARGE SCALE GENOMIC DNA]</scope>
    <source>
        <strain evidence="7">ACIP1116241</strain>
    </source>
</reference>
<feature type="binding site" evidence="4">
    <location>
        <position position="182"/>
    </location>
    <ligand>
        <name>pyridoxal 5'-phosphate</name>
        <dbReference type="ChEBI" id="CHEBI:597326"/>
    </ligand>
</feature>
<dbReference type="PIRSF" id="PIRSF038800">
    <property type="entry name" value="KYNU"/>
    <property type="match status" value="1"/>
</dbReference>
<evidence type="ECO:0000256" key="2">
    <source>
        <dbReference type="ARBA" id="ARBA00022801"/>
    </source>
</evidence>
<feature type="binding site" evidence="4">
    <location>
        <position position="185"/>
    </location>
    <ligand>
        <name>pyridoxal 5'-phosphate</name>
        <dbReference type="ChEBI" id="CHEBI:597326"/>
    </ligand>
</feature>
<comment type="subunit">
    <text evidence="4 6">Homodimer.</text>
</comment>
<gene>
    <name evidence="4 7" type="primary">kynU</name>
    <name evidence="7" type="ORF">PARHAE_01649</name>
</gene>
<dbReference type="FunFam" id="3.40.640.10:FF:000107">
    <property type="entry name" value="Kynureninase"/>
    <property type="match status" value="1"/>
</dbReference>
<keyword evidence="2 4" id="KW-0378">Hydrolase</keyword>
<feature type="binding site" evidence="4">
    <location>
        <position position="237"/>
    </location>
    <ligand>
        <name>pyridoxal 5'-phosphate</name>
        <dbReference type="ChEBI" id="CHEBI:597326"/>
    </ligand>
</feature>
<organism evidence="7 8">
    <name type="scientific">Paracoccus haematequi</name>
    <dbReference type="NCBI Taxonomy" id="2491866"/>
    <lineage>
        <taxon>Bacteria</taxon>
        <taxon>Pseudomonadati</taxon>
        <taxon>Pseudomonadota</taxon>
        <taxon>Alphaproteobacteria</taxon>
        <taxon>Rhodobacterales</taxon>
        <taxon>Paracoccaceae</taxon>
        <taxon>Paracoccus</taxon>
    </lineage>
</organism>
<dbReference type="OrthoDB" id="9812626at2"/>
<dbReference type="PANTHER" id="PTHR14084">
    <property type="entry name" value="KYNURENINASE"/>
    <property type="match status" value="1"/>
</dbReference>
<evidence type="ECO:0000256" key="4">
    <source>
        <dbReference type="HAMAP-Rule" id="MF_01970"/>
    </source>
</evidence>
<feature type="binding site" evidence="4">
    <location>
        <position position="85"/>
    </location>
    <ligand>
        <name>pyridoxal 5'-phosphate</name>
        <dbReference type="ChEBI" id="CHEBI:597326"/>
    </ligand>
</feature>
<proteinExistence type="inferred from homology"/>
<dbReference type="InterPro" id="IPR015421">
    <property type="entry name" value="PyrdxlP-dep_Trfase_major"/>
</dbReference>
<comment type="function">
    <text evidence="4 6">Catalyzes the cleavage of L-kynurenine (L-Kyn) and L-3-hydroxykynurenine (L-3OHKyn) into anthranilic acid (AA) and 3-hydroxyanthranilic acid (3-OHAA), respectively.</text>
</comment>
<dbReference type="GO" id="GO:0005737">
    <property type="term" value="C:cytoplasm"/>
    <property type="evidence" value="ECO:0007669"/>
    <property type="project" value="UniProtKB-UniRule"/>
</dbReference>
<comment type="cofactor">
    <cofactor evidence="4 6">
        <name>pyridoxal 5'-phosphate</name>
        <dbReference type="ChEBI" id="CHEBI:597326"/>
    </cofactor>
</comment>
<dbReference type="Proteomes" id="UP000270743">
    <property type="component" value="Unassembled WGS sequence"/>
</dbReference>
<feature type="binding site" evidence="4">
    <location>
        <position position="86"/>
    </location>
    <ligand>
        <name>pyridoxal 5'-phosphate</name>
        <dbReference type="ChEBI" id="CHEBI:597326"/>
    </ligand>
</feature>
<keyword evidence="1 4" id="KW-0662">Pyridine nucleotide biosynthesis</keyword>
<feature type="modified residue" description="N6-(pyridoxal phosphate)lysine" evidence="4">
    <location>
        <position position="208"/>
    </location>
</feature>
<keyword evidence="8" id="KW-1185">Reference proteome</keyword>
<dbReference type="Pfam" id="PF22580">
    <property type="entry name" value="KYNU_C"/>
    <property type="match status" value="1"/>
</dbReference>
<accession>A0A3S4DVS2</accession>
<comment type="catalytic activity">
    <reaction evidence="4 6">
        <text>L-kynurenine + H2O = anthranilate + L-alanine + H(+)</text>
        <dbReference type="Rhea" id="RHEA:16813"/>
        <dbReference type="ChEBI" id="CHEBI:15377"/>
        <dbReference type="ChEBI" id="CHEBI:15378"/>
        <dbReference type="ChEBI" id="CHEBI:16567"/>
        <dbReference type="ChEBI" id="CHEBI:57959"/>
        <dbReference type="ChEBI" id="CHEBI:57972"/>
        <dbReference type="EC" id="3.7.1.3"/>
    </reaction>
</comment>
<feature type="binding site" evidence="4">
    <location>
        <position position="263"/>
    </location>
    <ligand>
        <name>pyridoxal 5'-phosphate</name>
        <dbReference type="ChEBI" id="CHEBI:597326"/>
    </ligand>
</feature>
<evidence type="ECO:0000256" key="1">
    <source>
        <dbReference type="ARBA" id="ARBA00022642"/>
    </source>
</evidence>
<dbReference type="InterPro" id="IPR015424">
    <property type="entry name" value="PyrdxlP-dep_Trfase"/>
</dbReference>
<feature type="binding site" evidence="4">
    <location>
        <position position="207"/>
    </location>
    <ligand>
        <name>pyridoxal 5'-phosphate</name>
        <dbReference type="ChEBI" id="CHEBI:597326"/>
    </ligand>
</feature>
<keyword evidence="3 4" id="KW-0663">Pyridoxal phosphate</keyword>
<comment type="similarity">
    <text evidence="4 6">Belongs to the kynureninase family.</text>
</comment>
<dbReference type="EC" id="3.7.1.3" evidence="4 5"/>
<dbReference type="Gene3D" id="3.40.640.10">
    <property type="entry name" value="Type I PLP-dependent aspartate aminotransferase-like (Major domain)"/>
    <property type="match status" value="1"/>
</dbReference>
<comment type="pathway">
    <text evidence="4 6">Amino-acid degradation; L-kynurenine degradation; L-alanine and anthranilate from L-kynurenine: step 1/1.</text>
</comment>
<dbReference type="UniPathway" id="UPA00334">
    <property type="reaction ID" value="UER00455"/>
</dbReference>
<dbReference type="GO" id="GO:0019805">
    <property type="term" value="P:quinolinate biosynthetic process"/>
    <property type="evidence" value="ECO:0007669"/>
    <property type="project" value="UniProtKB-UniRule"/>
</dbReference>
<dbReference type="AlphaFoldDB" id="A0A3S4DVS2"/>
<dbReference type="UniPathway" id="UPA00253">
    <property type="reaction ID" value="UER00329"/>
</dbReference>
<evidence type="ECO:0000256" key="5">
    <source>
        <dbReference type="NCBIfam" id="TIGR01814"/>
    </source>
</evidence>
<protein>
    <recommendedName>
        <fullName evidence="4 5">Kynureninase</fullName>
        <ecNumber evidence="4 5">3.7.1.3</ecNumber>
    </recommendedName>
    <alternativeName>
        <fullName evidence="4">L-kynurenine hydrolase</fullName>
    </alternativeName>
</protein>
<dbReference type="InterPro" id="IPR010111">
    <property type="entry name" value="Kynureninase"/>
</dbReference>
<dbReference type="GO" id="GO:0009435">
    <property type="term" value="P:NAD+ biosynthetic process"/>
    <property type="evidence" value="ECO:0007669"/>
    <property type="project" value="UniProtKB-UniRule"/>
</dbReference>
<comment type="pathway">
    <text evidence="4 6">Cofactor biosynthesis; NAD(+) biosynthesis; quinolinate from L-kynurenine: step 2/3.</text>
</comment>
<dbReference type="Gene3D" id="3.90.1150.10">
    <property type="entry name" value="Aspartate Aminotransferase, domain 1"/>
    <property type="match status" value="1"/>
</dbReference>
<feature type="binding site" evidence="4">
    <location>
        <position position="153"/>
    </location>
    <ligand>
        <name>pyridoxal 5'-phosphate</name>
        <dbReference type="ChEBI" id="CHEBI:597326"/>
    </ligand>
</feature>